<proteinExistence type="predicted"/>
<dbReference type="SUPFAM" id="SSF57667">
    <property type="entry name" value="beta-beta-alpha zinc fingers"/>
    <property type="match status" value="1"/>
</dbReference>
<dbReference type="KEGG" id="nvn:NVIE_005790"/>
<name>A0A060HMI3_9ARCH</name>
<accession>A0A060HMI3</accession>
<evidence type="ECO:0000313" key="3">
    <source>
        <dbReference type="EMBL" id="AIC14781.1"/>
    </source>
</evidence>
<organism evidence="3 4">
    <name type="scientific">Nitrososphaera viennensis EN76</name>
    <dbReference type="NCBI Taxonomy" id="926571"/>
    <lineage>
        <taxon>Archaea</taxon>
        <taxon>Nitrososphaerota</taxon>
        <taxon>Nitrososphaeria</taxon>
        <taxon>Nitrososphaerales</taxon>
        <taxon>Nitrososphaeraceae</taxon>
        <taxon>Nitrososphaera</taxon>
    </lineage>
</organism>
<dbReference type="EMBL" id="CP007536">
    <property type="protein sequence ID" value="AIC14781.1"/>
    <property type="molecule type" value="Genomic_DNA"/>
</dbReference>
<evidence type="ECO:0000313" key="4">
    <source>
        <dbReference type="Proteomes" id="UP000027093"/>
    </source>
</evidence>
<dbReference type="OrthoDB" id="9625at2157"/>
<dbReference type="PROSITE" id="PS00028">
    <property type="entry name" value="ZINC_FINGER_C2H2_1"/>
    <property type="match status" value="1"/>
</dbReference>
<dbReference type="HOGENOM" id="CLU_3163257_0_0_2"/>
<reference evidence="3 4" key="1">
    <citation type="journal article" date="2014" name="Int. J. Syst. Evol. Microbiol.">
        <title>Nitrososphaera viennensis gen. nov., sp. nov., an aerobic and mesophilic, ammonia-oxidizing archaeon from soil and a member of the archaeal phylum Thaumarchaeota.</title>
        <authorList>
            <person name="Stieglmeier M."/>
            <person name="Klingl A."/>
            <person name="Alves R.J."/>
            <person name="Rittmann S.K."/>
            <person name="Melcher M."/>
            <person name="Leisch N."/>
            <person name="Schleper C."/>
        </authorList>
    </citation>
    <scope>NUCLEOTIDE SEQUENCE [LARGE SCALE GENOMIC DNA]</scope>
    <source>
        <strain evidence="3">EN76</strain>
    </source>
</reference>
<dbReference type="GeneID" id="74945844"/>
<feature type="compositionally biased region" description="Basic and acidic residues" evidence="1">
    <location>
        <begin position="28"/>
        <end position="38"/>
    </location>
</feature>
<dbReference type="PROSITE" id="PS50157">
    <property type="entry name" value="ZINC_FINGER_C2H2_2"/>
    <property type="match status" value="1"/>
</dbReference>
<dbReference type="InterPro" id="IPR013087">
    <property type="entry name" value="Znf_C2H2_type"/>
</dbReference>
<dbReference type="InterPro" id="IPR036236">
    <property type="entry name" value="Znf_C2H2_sf"/>
</dbReference>
<evidence type="ECO:0000259" key="2">
    <source>
        <dbReference type="PROSITE" id="PS50157"/>
    </source>
</evidence>
<gene>
    <name evidence="3" type="ORF">NVIE_005790</name>
</gene>
<protein>
    <recommendedName>
        <fullName evidence="2">C2H2-type domain-containing protein</fullName>
    </recommendedName>
</protein>
<keyword evidence="4" id="KW-1185">Reference proteome</keyword>
<dbReference type="Proteomes" id="UP000027093">
    <property type="component" value="Chromosome"/>
</dbReference>
<dbReference type="Pfam" id="PF00096">
    <property type="entry name" value="zf-C2H2"/>
    <property type="match status" value="1"/>
</dbReference>
<dbReference type="Gene3D" id="3.30.160.60">
    <property type="entry name" value="Classic Zinc Finger"/>
    <property type="match status" value="1"/>
</dbReference>
<dbReference type="AlphaFoldDB" id="A0A060HMI3"/>
<sequence>MSTASSSVRKAENRCNLCGKVFQTPELLESHKQMEHSKQSHPPAGVS</sequence>
<feature type="region of interest" description="Disordered" evidence="1">
    <location>
        <begin position="28"/>
        <end position="47"/>
    </location>
</feature>
<dbReference type="STRING" id="926571.NVIE_005790"/>
<feature type="domain" description="C2H2-type" evidence="2">
    <location>
        <begin position="13"/>
        <end position="41"/>
    </location>
</feature>
<evidence type="ECO:0000256" key="1">
    <source>
        <dbReference type="SAM" id="MobiDB-lite"/>
    </source>
</evidence>
<dbReference type="RefSeq" id="WP_158435056.1">
    <property type="nucleotide sequence ID" value="NZ_CP007536.1"/>
</dbReference>